<keyword evidence="2" id="KW-0812">Transmembrane</keyword>
<sequence>MKVPSSVSKLLENKYVLYIAFFLAVTNVFGYMVMGNYKAIALFVLVGYLVFCFNKNMIVVLLTPLILTSIFMAGGIMKEGAQNMKDEDKTSEVKPSHMEPVKKNVDSNNVKQNNVKPNHKKKPDVKNEEVISDTEDQVGNDEDPVGDAPNKADSGMTTMYKKRNRIDYASTVEDAYGDLNKILGGDGIKRLTDDTQKLMGQQMQLAEAMKSMTPLLSQAKSLMAGFDTKQFGDITAMAKQFGVAK</sequence>
<feature type="compositionally biased region" description="Polar residues" evidence="1">
    <location>
        <begin position="106"/>
        <end position="116"/>
    </location>
</feature>
<feature type="compositionally biased region" description="Basic and acidic residues" evidence="1">
    <location>
        <begin position="84"/>
        <end position="105"/>
    </location>
</feature>
<feature type="transmembrane region" description="Helical" evidence="2">
    <location>
        <begin position="40"/>
        <end position="67"/>
    </location>
</feature>
<protein>
    <submittedName>
        <fullName evidence="3">Uncharacterized protein</fullName>
    </submittedName>
</protein>
<reference evidence="3" key="1">
    <citation type="journal article" date="2020" name="Nature">
        <title>Giant virus diversity and host interactions through global metagenomics.</title>
        <authorList>
            <person name="Schulz F."/>
            <person name="Roux S."/>
            <person name="Paez-Espino D."/>
            <person name="Jungbluth S."/>
            <person name="Walsh D.A."/>
            <person name="Denef V.J."/>
            <person name="McMahon K.D."/>
            <person name="Konstantinidis K.T."/>
            <person name="Eloe-Fadrosh E.A."/>
            <person name="Kyrpides N.C."/>
            <person name="Woyke T."/>
        </authorList>
    </citation>
    <scope>NUCLEOTIDE SEQUENCE</scope>
    <source>
        <strain evidence="3">GVMAG-S-1101165-83</strain>
    </source>
</reference>
<name>A0A6C0JXU5_9ZZZZ</name>
<feature type="region of interest" description="Disordered" evidence="1">
    <location>
        <begin position="84"/>
        <end position="155"/>
    </location>
</feature>
<evidence type="ECO:0000313" key="3">
    <source>
        <dbReference type="EMBL" id="QHU10592.1"/>
    </source>
</evidence>
<proteinExistence type="predicted"/>
<feature type="compositionally biased region" description="Acidic residues" evidence="1">
    <location>
        <begin position="130"/>
        <end position="145"/>
    </location>
</feature>
<feature type="transmembrane region" description="Helical" evidence="2">
    <location>
        <begin position="15"/>
        <end position="34"/>
    </location>
</feature>
<keyword evidence="2" id="KW-1133">Transmembrane helix</keyword>
<evidence type="ECO:0000256" key="2">
    <source>
        <dbReference type="SAM" id="Phobius"/>
    </source>
</evidence>
<keyword evidence="2" id="KW-0472">Membrane</keyword>
<organism evidence="3">
    <name type="scientific">viral metagenome</name>
    <dbReference type="NCBI Taxonomy" id="1070528"/>
    <lineage>
        <taxon>unclassified sequences</taxon>
        <taxon>metagenomes</taxon>
        <taxon>organismal metagenomes</taxon>
    </lineage>
</organism>
<accession>A0A6C0JXU5</accession>
<dbReference type="EMBL" id="MN740769">
    <property type="protein sequence ID" value="QHU10592.1"/>
    <property type="molecule type" value="Genomic_DNA"/>
</dbReference>
<dbReference type="AlphaFoldDB" id="A0A6C0JXU5"/>
<evidence type="ECO:0000256" key="1">
    <source>
        <dbReference type="SAM" id="MobiDB-lite"/>
    </source>
</evidence>